<dbReference type="InterPro" id="IPR019826">
    <property type="entry name" value="Carboxylesterase_B_AS"/>
</dbReference>
<evidence type="ECO:0000256" key="3">
    <source>
        <dbReference type="RuleBase" id="RU361235"/>
    </source>
</evidence>
<proteinExistence type="inferred from homology"/>
<comment type="similarity">
    <text evidence="1 3">Belongs to the type-B carboxylesterase/lipase family.</text>
</comment>
<sequence length="537" mass="58646">MQSVSRLLALAALVLPSVTVDPTVDLGYSKYKGNDLGNGVSEWLGVRYGAAPVKDLRWSMPKDPSRVRAIQDATKRKPVCIGTGSDPNVIGETEDEDCLFLNIWAPTDASTKDKLPVYFYIQGGGFNSNANPNVNGTGLVKAGDLDMIVVAIHYRVGVYGFLSDGDALTPNLGLHDQRKALKWVQKHIAKFGGNPDHVVIGGDSAGAASVSLHLSAYGGKDEGLFHGAAAESISFGTLLTAKESAYQYNNLAIRLGCAGSKKDVLRCIRSRSPEEIQKANKGIPYQGSSKAPLFMWTVALDDDLVPDLTYKLFDEGKFIKVPLITGDDTNGGTSFAPRDAASIADSDEFLKAQFPFLTLEQLGKINDLYPNKNDTCPNAGCYWRQASTAYSDMRYMCPGLYISDALTKHGVSKSWNYWYDVEDPDQMAEGLGVPHVAELNAIFGPGLGNSSPPKSYFPGEKNGPVIPVVQGYWSSFIRTLDPNTHRHEGSVKWETWTEKGKQRIKFETGGSTKMDKPSQELQKKCRYFSSIGQDIRQ</sequence>
<dbReference type="InterPro" id="IPR002018">
    <property type="entry name" value="CarbesteraseB"/>
</dbReference>
<dbReference type="Gene3D" id="3.40.50.1820">
    <property type="entry name" value="alpha/beta hydrolase"/>
    <property type="match status" value="1"/>
</dbReference>
<dbReference type="PROSITE" id="PS00941">
    <property type="entry name" value="CARBOXYLESTERASE_B_2"/>
    <property type="match status" value="1"/>
</dbReference>
<dbReference type="InterPro" id="IPR050309">
    <property type="entry name" value="Type-B_Carboxylest/Lipase"/>
</dbReference>
<gene>
    <name evidence="5" type="ORF">NW768_011652</name>
</gene>
<dbReference type="InterPro" id="IPR029058">
    <property type="entry name" value="AB_hydrolase_fold"/>
</dbReference>
<evidence type="ECO:0000259" key="4">
    <source>
        <dbReference type="Pfam" id="PF00135"/>
    </source>
</evidence>
<protein>
    <recommendedName>
        <fullName evidence="3">Carboxylic ester hydrolase</fullName>
        <ecNumber evidence="3">3.1.1.-</ecNumber>
    </recommendedName>
</protein>
<keyword evidence="2 3" id="KW-0378">Hydrolase</keyword>
<dbReference type="PROSITE" id="PS00122">
    <property type="entry name" value="CARBOXYLESTERASE_B_1"/>
    <property type="match status" value="1"/>
</dbReference>
<evidence type="ECO:0000256" key="1">
    <source>
        <dbReference type="ARBA" id="ARBA00005964"/>
    </source>
</evidence>
<feature type="domain" description="Carboxylesterase type B" evidence="4">
    <location>
        <begin position="24"/>
        <end position="512"/>
    </location>
</feature>
<evidence type="ECO:0000313" key="6">
    <source>
        <dbReference type="Proteomes" id="UP001152024"/>
    </source>
</evidence>
<feature type="chain" id="PRO_5044990862" description="Carboxylic ester hydrolase" evidence="3">
    <location>
        <begin position="20"/>
        <end position="537"/>
    </location>
</feature>
<dbReference type="Proteomes" id="UP001152024">
    <property type="component" value="Unassembled WGS sequence"/>
</dbReference>
<organism evidence="5 6">
    <name type="scientific">Fusarium equiseti</name>
    <name type="common">Fusarium scirpi</name>
    <dbReference type="NCBI Taxonomy" id="61235"/>
    <lineage>
        <taxon>Eukaryota</taxon>
        <taxon>Fungi</taxon>
        <taxon>Dikarya</taxon>
        <taxon>Ascomycota</taxon>
        <taxon>Pezizomycotina</taxon>
        <taxon>Sordariomycetes</taxon>
        <taxon>Hypocreomycetidae</taxon>
        <taxon>Hypocreales</taxon>
        <taxon>Nectriaceae</taxon>
        <taxon>Fusarium</taxon>
        <taxon>Fusarium incarnatum-equiseti species complex</taxon>
    </lineage>
</organism>
<evidence type="ECO:0000256" key="2">
    <source>
        <dbReference type="ARBA" id="ARBA00022801"/>
    </source>
</evidence>
<name>A0ABQ8QWK4_FUSEQ</name>
<dbReference type="InterPro" id="IPR019819">
    <property type="entry name" value="Carboxylesterase_B_CS"/>
</dbReference>
<dbReference type="Pfam" id="PF00135">
    <property type="entry name" value="COesterase"/>
    <property type="match status" value="1"/>
</dbReference>
<comment type="caution">
    <text evidence="5">The sequence shown here is derived from an EMBL/GenBank/DDBJ whole genome shotgun (WGS) entry which is preliminary data.</text>
</comment>
<evidence type="ECO:0000313" key="5">
    <source>
        <dbReference type="EMBL" id="KAJ4112486.1"/>
    </source>
</evidence>
<reference evidence="5" key="1">
    <citation type="submission" date="2022-09" db="EMBL/GenBank/DDBJ databases">
        <title>Fusarium specimens isolated from Avocado Roots.</title>
        <authorList>
            <person name="Stajich J."/>
            <person name="Roper C."/>
            <person name="Heimlech-Rivalta G."/>
        </authorList>
    </citation>
    <scope>NUCLEOTIDE SEQUENCE</scope>
    <source>
        <strain evidence="5">CF00095</strain>
    </source>
</reference>
<keyword evidence="6" id="KW-1185">Reference proteome</keyword>
<keyword evidence="3" id="KW-0732">Signal</keyword>
<dbReference type="EMBL" id="JAOQBH010000031">
    <property type="protein sequence ID" value="KAJ4112486.1"/>
    <property type="molecule type" value="Genomic_DNA"/>
</dbReference>
<feature type="signal peptide" evidence="3">
    <location>
        <begin position="1"/>
        <end position="19"/>
    </location>
</feature>
<dbReference type="PANTHER" id="PTHR11559">
    <property type="entry name" value="CARBOXYLESTERASE"/>
    <property type="match status" value="1"/>
</dbReference>
<dbReference type="SUPFAM" id="SSF53474">
    <property type="entry name" value="alpha/beta-Hydrolases"/>
    <property type="match status" value="1"/>
</dbReference>
<dbReference type="EC" id="3.1.1.-" evidence="3"/>
<accession>A0ABQ8QWK4</accession>